<evidence type="ECO:0000313" key="1">
    <source>
        <dbReference type="EMBL" id="CAE0032656.1"/>
    </source>
</evidence>
<evidence type="ECO:0000313" key="2">
    <source>
        <dbReference type="EMBL" id="CAE0032694.1"/>
    </source>
</evidence>
<dbReference type="AlphaFoldDB" id="A0A7S3E5K5"/>
<name>A0A7S3E5K5_9RHOD</name>
<organism evidence="2">
    <name type="scientific">Rhodosorus marinus</name>
    <dbReference type="NCBI Taxonomy" id="101924"/>
    <lineage>
        <taxon>Eukaryota</taxon>
        <taxon>Rhodophyta</taxon>
        <taxon>Stylonematophyceae</taxon>
        <taxon>Stylonematales</taxon>
        <taxon>Stylonemataceae</taxon>
        <taxon>Rhodosorus</taxon>
    </lineage>
</organism>
<gene>
    <name evidence="1" type="ORF">RMAR00112_LOCUS596</name>
    <name evidence="2" type="ORF">RMAR00112_LOCUS634</name>
</gene>
<proteinExistence type="predicted"/>
<accession>A0A7S3E5K5</accession>
<reference evidence="2" key="1">
    <citation type="submission" date="2021-01" db="EMBL/GenBank/DDBJ databases">
        <authorList>
            <person name="Corre E."/>
            <person name="Pelletier E."/>
            <person name="Niang G."/>
            <person name="Scheremetjew M."/>
            <person name="Finn R."/>
            <person name="Kale V."/>
            <person name="Holt S."/>
            <person name="Cochrane G."/>
            <person name="Meng A."/>
            <person name="Brown T."/>
            <person name="Cohen L."/>
        </authorList>
    </citation>
    <scope>NUCLEOTIDE SEQUENCE</scope>
    <source>
        <strain evidence="2">CCMP 769</strain>
    </source>
</reference>
<protein>
    <submittedName>
        <fullName evidence="2">Uncharacterized protein</fullName>
    </submittedName>
</protein>
<sequence length="485" mass="53897">MLFNQTKRWLFEQLSADAQLDFSVEAVNARRDLKYSLGELVDDGKSVNVEVWSLLNQGRGAQELAMLSEVDPLGVLRALLTRYESQGSVDSLLELGNLILYGDCTRDFLKNALRNEVPEGKRDAIQRFVEALVRDQRPLANSSVPRRVFSLSEVMEILLDVERMSVIWLKTLSSALLAQPDNLLVETHLATDICDRLKTVVDRREKQGRLVIAAAIEVLQSMETKLGFQSRSLVFSVLGPTSRIYLCTAGDNRLSTCSGAARSSELVYLVEMLWAFAAGRGQNWLTDDWPTGGAFESTGERSIRGLARVQLRVWMVALALFLTRCTAEEHAKVSAEILQKSFRNQSSAIAVQLRVFSALLERPDLSGVLSPDVARVARYICSDISHLVAKLEKRLDGDQSAVSADLVQVPADVLRSLYKFPLKSLSEFGGQLEASKATCIDLFVTVILRLSSLIGSERAREILERALDEGSIPRDMYLSLSQLVK</sequence>
<dbReference type="EMBL" id="HBHW01000804">
    <property type="protein sequence ID" value="CAE0032694.1"/>
    <property type="molecule type" value="Transcribed_RNA"/>
</dbReference>
<dbReference type="EMBL" id="HBHW01000759">
    <property type="protein sequence ID" value="CAE0032656.1"/>
    <property type="molecule type" value="Transcribed_RNA"/>
</dbReference>